<protein>
    <submittedName>
        <fullName evidence="4">Zn(2)Cys(6) fungal-type DNA-binding domain-containing protein</fullName>
    </submittedName>
</protein>
<evidence type="ECO:0000256" key="2">
    <source>
        <dbReference type="SAM" id="MobiDB-lite"/>
    </source>
</evidence>
<feature type="compositionally biased region" description="Polar residues" evidence="2">
    <location>
        <begin position="206"/>
        <end position="224"/>
    </location>
</feature>
<sequence>MSKRLAVLLPAGNGGGRSSVDSSREEHSKRKRVSTDTACNACRRRKTRCDGTRPACAACRKRSTECIYVEKKESPRLGQPLEVSQEVLELLRSASEPQAFGMLRMLRANDDSNSVLNTINGGMDGMTWPFDHGIGRATLSTQLPLEFELMVKNPVAYPAPRHAPLRASECRMLLEPSRLRRSKSLRHYGLRSAENYGQHLNYPSEDGTTTKPTNSAPPCDNDNTFHLEAPPSETPERSRKSIPVLCDERLRKLKIDFWTDVPVTDDFAARVISLYLTTDHPLLGIFDPHLFITDLVGQRQEYCSRLLVNALMYWGCQMYTAIEEKTVHYIEPFCKETERLWLLEKDNTSILNAASAQLLSLSYLGHGKDHHVLEYLAVALRMGTRLSLFGVEAPQAKKNLERMSRETQRANSFTAWGVFNWGVLTTLFYQQPGLEYPVYPPIYPVPTEPVRSVTRDESDRLSCEVSEEGLPPYMGHTFPALCRFWLIIHDVTLAYYKKWPNPLPDHVSLDFAEFKFRELLAWIEALSSDQMLRDGCPHHVVILHIWFHAAILDIFRPFVRSSRYESLRLKTFASRLASPSAAFNASVSQLKRLIVRYRCNYESSAYTLLWQSALIYVANEVLHETENPEWRFYFLTCIYAYEGLRKSYRVAEVITRGLLTMSLRDGHISGTEARQCLEHIQETQNNHAKEDVRATFMVDLDLAMTDPDAAKVESLAGRFEDIALFRDFTNAGQ</sequence>
<evidence type="ECO:0000259" key="3">
    <source>
        <dbReference type="PROSITE" id="PS50048"/>
    </source>
</evidence>
<organism evidence="4 5">
    <name type="scientific">Colletotrichum destructivum</name>
    <dbReference type="NCBI Taxonomy" id="34406"/>
    <lineage>
        <taxon>Eukaryota</taxon>
        <taxon>Fungi</taxon>
        <taxon>Dikarya</taxon>
        <taxon>Ascomycota</taxon>
        <taxon>Pezizomycotina</taxon>
        <taxon>Sordariomycetes</taxon>
        <taxon>Hypocreomycetidae</taxon>
        <taxon>Glomerellales</taxon>
        <taxon>Glomerellaceae</taxon>
        <taxon>Colletotrichum</taxon>
        <taxon>Colletotrichum destructivum species complex</taxon>
    </lineage>
</organism>
<dbReference type="KEGG" id="cdet:87951922"/>
<feature type="region of interest" description="Disordered" evidence="2">
    <location>
        <begin position="196"/>
        <end position="240"/>
    </location>
</feature>
<accession>A0AAX4J4W4</accession>
<proteinExistence type="predicted"/>
<dbReference type="RefSeq" id="XP_062787629.1">
    <property type="nucleotide sequence ID" value="XM_062931578.1"/>
</dbReference>
<dbReference type="PROSITE" id="PS50048">
    <property type="entry name" value="ZN2_CY6_FUNGAL_2"/>
    <property type="match status" value="1"/>
</dbReference>
<keyword evidence="4" id="KW-0238">DNA-binding</keyword>
<dbReference type="AlphaFoldDB" id="A0AAX4J4W4"/>
<keyword evidence="1" id="KW-0539">Nucleus</keyword>
<dbReference type="GO" id="GO:0000981">
    <property type="term" value="F:DNA-binding transcription factor activity, RNA polymerase II-specific"/>
    <property type="evidence" value="ECO:0007669"/>
    <property type="project" value="InterPro"/>
</dbReference>
<dbReference type="InterPro" id="IPR001138">
    <property type="entry name" value="Zn2Cys6_DnaBD"/>
</dbReference>
<dbReference type="GO" id="GO:0003677">
    <property type="term" value="F:DNA binding"/>
    <property type="evidence" value="ECO:0007669"/>
    <property type="project" value="UniProtKB-KW"/>
</dbReference>
<dbReference type="GeneID" id="87951922"/>
<dbReference type="Gene3D" id="4.10.240.10">
    <property type="entry name" value="Zn(2)-C6 fungal-type DNA-binding domain"/>
    <property type="match status" value="1"/>
</dbReference>
<feature type="region of interest" description="Disordered" evidence="2">
    <location>
        <begin position="6"/>
        <end position="33"/>
    </location>
</feature>
<dbReference type="CDD" id="cd12148">
    <property type="entry name" value="fungal_TF_MHR"/>
    <property type="match status" value="1"/>
</dbReference>
<evidence type="ECO:0000313" key="4">
    <source>
        <dbReference type="EMBL" id="WQF90408.1"/>
    </source>
</evidence>
<keyword evidence="5" id="KW-1185">Reference proteome</keyword>
<gene>
    <name evidence="4" type="ORF">CDEST_15422</name>
</gene>
<dbReference type="Pfam" id="PF00172">
    <property type="entry name" value="Zn_clus"/>
    <property type="match status" value="1"/>
</dbReference>
<dbReference type="SMART" id="SM00066">
    <property type="entry name" value="GAL4"/>
    <property type="match status" value="1"/>
</dbReference>
<dbReference type="Proteomes" id="UP001322277">
    <property type="component" value="Chromosome 11"/>
</dbReference>
<feature type="domain" description="Zn(2)-C6 fungal-type" evidence="3">
    <location>
        <begin position="38"/>
        <end position="68"/>
    </location>
</feature>
<dbReference type="PANTHER" id="PTHR47256:SF1">
    <property type="entry name" value="ZN(II)2CYS6 TRANSCRIPTION FACTOR (EUROFUNG)"/>
    <property type="match status" value="1"/>
</dbReference>
<reference evidence="5" key="1">
    <citation type="journal article" date="2023" name="bioRxiv">
        <title>Complete genome of the Medicago anthracnose fungus, Colletotrichum destructivum, reveals a mini-chromosome-like region within a core chromosome.</title>
        <authorList>
            <person name="Lapalu N."/>
            <person name="Simon A."/>
            <person name="Lu A."/>
            <person name="Plaumann P.-L."/>
            <person name="Amselem J."/>
            <person name="Pigne S."/>
            <person name="Auger A."/>
            <person name="Koch C."/>
            <person name="Dallery J.-F."/>
            <person name="O'Connell R.J."/>
        </authorList>
    </citation>
    <scope>NUCLEOTIDE SEQUENCE [LARGE SCALE GENOMIC DNA]</scope>
    <source>
        <strain evidence="5">CBS 520.97</strain>
    </source>
</reference>
<dbReference type="InterPro" id="IPR053187">
    <property type="entry name" value="Notoamide_regulator"/>
</dbReference>
<dbReference type="CDD" id="cd00067">
    <property type="entry name" value="GAL4"/>
    <property type="match status" value="1"/>
</dbReference>
<evidence type="ECO:0000313" key="5">
    <source>
        <dbReference type="Proteomes" id="UP001322277"/>
    </source>
</evidence>
<dbReference type="GO" id="GO:0008270">
    <property type="term" value="F:zinc ion binding"/>
    <property type="evidence" value="ECO:0007669"/>
    <property type="project" value="InterPro"/>
</dbReference>
<dbReference type="SUPFAM" id="SSF57701">
    <property type="entry name" value="Zn2/Cys6 DNA-binding domain"/>
    <property type="match status" value="1"/>
</dbReference>
<dbReference type="PANTHER" id="PTHR47256">
    <property type="entry name" value="ZN(II)2CYS6 TRANSCRIPTION FACTOR (EUROFUNG)-RELATED"/>
    <property type="match status" value="1"/>
</dbReference>
<name>A0AAX4J4W4_9PEZI</name>
<evidence type="ECO:0000256" key="1">
    <source>
        <dbReference type="ARBA" id="ARBA00023242"/>
    </source>
</evidence>
<dbReference type="EMBL" id="CP137315">
    <property type="protein sequence ID" value="WQF90408.1"/>
    <property type="molecule type" value="Genomic_DNA"/>
</dbReference>
<dbReference type="InterPro" id="IPR036864">
    <property type="entry name" value="Zn2-C6_fun-type_DNA-bd_sf"/>
</dbReference>
<dbReference type="PROSITE" id="PS00463">
    <property type="entry name" value="ZN2_CY6_FUNGAL_1"/>
    <property type="match status" value="1"/>
</dbReference>